<dbReference type="Gene3D" id="3.40.50.300">
    <property type="entry name" value="P-loop containing nucleotide triphosphate hydrolases"/>
    <property type="match status" value="2"/>
</dbReference>
<gene>
    <name evidence="2" type="ORF">EC501_15685</name>
</gene>
<keyword evidence="2" id="KW-0547">Nucleotide-binding</keyword>
<sequence>MSIFNYMEDDSLGKVIAVDTASVVIKVENIERLRSMQVNRLVALRSSRAGQHLIGMVQKIIRKSIMNEVVEEEDISEPYEVNSDNTVKVTLIGTFFNRYIDKSNVFRRTLETVPEIDADCFPIDGNILTNFMNALSFHSGSEVNALSLGNYTLDEEATAYLDANKFFQRHAVIVGSTGSGKSWTTAKLLEQVASLNHCNAILFDLHGEYHTLREEGIKHFKIAGPSEIDSEKSLKDGILFFPYWLLGYEDMVNMLVDRSDQNAPNQSMLMSRTVNDAKRKYLEEIGETEILNHFTVDSPIPYCLNSVLKTLKELDTQMVPGAKPNTQKQGQFYGKLSRFIARLENKMSDKRLGFMMNPPKYVQEWSWMNQLSKALLSGRDHQINKQGGVKIIDFSEVPSDVLPLVIGRIASLVFSIQQWTEKENRHPIALLCDEAHLYVPENTASTSNVEAAQKSFERIAKEGRKYGVGLVIISQRPSEVNKTILSQCNNFIAMRLSNAEDQNVIKKLLPDNLGGITNILPILDQGEALIVGDASLLPSRIRISEPVNKPDSGTIDFWDEWMKTEKENVIEDAVRAWRLQSMQ</sequence>
<dbReference type="PANTHER" id="PTHR42957">
    <property type="entry name" value="HELICASE MJ1565-RELATED"/>
    <property type="match status" value="1"/>
</dbReference>
<organism evidence="2 3">
    <name type="scientific">Lysinibacillus halotolerans</name>
    <dbReference type="NCBI Taxonomy" id="1368476"/>
    <lineage>
        <taxon>Bacteria</taxon>
        <taxon>Bacillati</taxon>
        <taxon>Bacillota</taxon>
        <taxon>Bacilli</taxon>
        <taxon>Bacillales</taxon>
        <taxon>Bacillaceae</taxon>
        <taxon>Lysinibacillus</taxon>
    </lineage>
</organism>
<dbReference type="Pfam" id="PF01935">
    <property type="entry name" value="DUF87"/>
    <property type="match status" value="1"/>
</dbReference>
<dbReference type="AlphaFoldDB" id="A0A3M8H4M8"/>
<name>A0A3M8H4M8_9BACI</name>
<dbReference type="PANTHER" id="PTHR42957:SF1">
    <property type="entry name" value="HELICASE MJ1565-RELATED"/>
    <property type="match status" value="1"/>
</dbReference>
<evidence type="ECO:0000313" key="2">
    <source>
        <dbReference type="EMBL" id="RNC97388.1"/>
    </source>
</evidence>
<dbReference type="InterPro" id="IPR027417">
    <property type="entry name" value="P-loop_NTPase"/>
</dbReference>
<dbReference type="GeneID" id="62500306"/>
<keyword evidence="2" id="KW-0067">ATP-binding</keyword>
<comment type="caution">
    <text evidence="2">The sequence shown here is derived from an EMBL/GenBank/DDBJ whole genome shotgun (WGS) entry which is preliminary data.</text>
</comment>
<feature type="domain" description="Helicase HerA central" evidence="1">
    <location>
        <begin position="148"/>
        <end position="410"/>
    </location>
</feature>
<dbReference type="InterPro" id="IPR008571">
    <property type="entry name" value="HerA-like"/>
</dbReference>
<dbReference type="CDD" id="cd01127">
    <property type="entry name" value="TrwB_TraG_TraD_VirD4"/>
    <property type="match status" value="1"/>
</dbReference>
<dbReference type="InterPro" id="IPR002789">
    <property type="entry name" value="HerA_central"/>
</dbReference>
<dbReference type="SUPFAM" id="SSF52540">
    <property type="entry name" value="P-loop containing nucleoside triphosphate hydrolases"/>
    <property type="match status" value="1"/>
</dbReference>
<dbReference type="Proteomes" id="UP000279909">
    <property type="component" value="Unassembled WGS sequence"/>
</dbReference>
<dbReference type="EMBL" id="RHLQ01000051">
    <property type="protein sequence ID" value="RNC97388.1"/>
    <property type="molecule type" value="Genomic_DNA"/>
</dbReference>
<evidence type="ECO:0000313" key="3">
    <source>
        <dbReference type="Proteomes" id="UP000279909"/>
    </source>
</evidence>
<dbReference type="RefSeq" id="WP_108073344.1">
    <property type="nucleotide sequence ID" value="NZ_RHLQ01000051.1"/>
</dbReference>
<keyword evidence="3" id="KW-1185">Reference proteome</keyword>
<accession>A0A3M8H4M8</accession>
<evidence type="ECO:0000259" key="1">
    <source>
        <dbReference type="Pfam" id="PF01935"/>
    </source>
</evidence>
<dbReference type="OrthoDB" id="9806951at2"/>
<protein>
    <submittedName>
        <fullName evidence="2">ATP-binding protein</fullName>
    </submittedName>
</protein>
<reference evidence="2 3" key="1">
    <citation type="journal article" date="2014" name="Int. J. Syst. Evol. Microbiol.">
        <title>Lysinibacillus halotolerans sp. nov., isolated from saline-alkaline soil.</title>
        <authorList>
            <person name="Kong D."/>
            <person name="Wang Y."/>
            <person name="Zhao B."/>
            <person name="Li Y."/>
            <person name="Song J."/>
            <person name="Zhai Y."/>
            <person name="Zhang C."/>
            <person name="Wang H."/>
            <person name="Chen X."/>
            <person name="Zhao B."/>
            <person name="Ruan Z."/>
        </authorList>
    </citation>
    <scope>NUCLEOTIDE SEQUENCE [LARGE SCALE GENOMIC DNA]</scope>
    <source>
        <strain evidence="2 3">MCCC 1A12703</strain>
    </source>
</reference>
<proteinExistence type="predicted"/>
<dbReference type="GO" id="GO:0005524">
    <property type="term" value="F:ATP binding"/>
    <property type="evidence" value="ECO:0007669"/>
    <property type="project" value="UniProtKB-KW"/>
</dbReference>